<evidence type="ECO:0000256" key="2">
    <source>
        <dbReference type="ARBA" id="ARBA00023125"/>
    </source>
</evidence>
<sequence length="198" mass="21592">MSDDKIRRGKTSPPPTPLSPGASAPLAGIAEAVGQPTPRARLDPIDVRLLGLLAADARVSQRALARELHMSPPAIGERIARLERAGVIRGYTVDIDWTALGYGTRVYLAVTANTDRGRILSALHAIPEVEGIAVVTGSMDLLARVRVRDHEHLRQLLFERVWTIDGVERTETYLCLAEMPAKDFAGELLATMIDEEQP</sequence>
<dbReference type="CDD" id="cd00090">
    <property type="entry name" value="HTH_ARSR"/>
    <property type="match status" value="1"/>
</dbReference>
<proteinExistence type="predicted"/>
<comment type="caution">
    <text evidence="6">The sequence shown here is derived from an EMBL/GenBank/DDBJ whole genome shotgun (WGS) entry which is preliminary data.</text>
</comment>
<name>A0ABW9QYB1_9ACTN</name>
<dbReference type="PANTHER" id="PTHR30154:SF34">
    <property type="entry name" value="TRANSCRIPTIONAL REGULATOR AZLB"/>
    <property type="match status" value="1"/>
</dbReference>
<keyword evidence="3" id="KW-0804">Transcription</keyword>
<dbReference type="PROSITE" id="PS50956">
    <property type="entry name" value="HTH_ASNC_2"/>
    <property type="match status" value="1"/>
</dbReference>
<evidence type="ECO:0000256" key="4">
    <source>
        <dbReference type="SAM" id="MobiDB-lite"/>
    </source>
</evidence>
<protein>
    <submittedName>
        <fullName evidence="6">Winged helix-turn-helix transcriptional regulator</fullName>
    </submittedName>
</protein>
<dbReference type="EMBL" id="WJHE01000580">
    <property type="protein sequence ID" value="MST33398.1"/>
    <property type="molecule type" value="Genomic_DNA"/>
</dbReference>
<feature type="region of interest" description="Disordered" evidence="4">
    <location>
        <begin position="1"/>
        <end position="24"/>
    </location>
</feature>
<evidence type="ECO:0000256" key="1">
    <source>
        <dbReference type="ARBA" id="ARBA00023015"/>
    </source>
</evidence>
<dbReference type="SUPFAM" id="SSF46785">
    <property type="entry name" value="Winged helix' DNA-binding domain"/>
    <property type="match status" value="1"/>
</dbReference>
<dbReference type="InterPro" id="IPR036390">
    <property type="entry name" value="WH_DNA-bd_sf"/>
</dbReference>
<dbReference type="InterPro" id="IPR000485">
    <property type="entry name" value="AsnC-type_HTH_dom"/>
</dbReference>
<keyword evidence="1" id="KW-0805">Transcription regulation</keyword>
<organism evidence="6 7">
    <name type="scientific">Acidiferrimicrobium australe</name>
    <dbReference type="NCBI Taxonomy" id="2664430"/>
    <lineage>
        <taxon>Bacteria</taxon>
        <taxon>Bacillati</taxon>
        <taxon>Actinomycetota</taxon>
        <taxon>Acidimicrobiia</taxon>
        <taxon>Acidimicrobiales</taxon>
        <taxon>Acidimicrobiaceae</taxon>
        <taxon>Acidiferrimicrobium</taxon>
    </lineage>
</organism>
<dbReference type="InterPro" id="IPR011991">
    <property type="entry name" value="ArsR-like_HTH"/>
</dbReference>
<keyword evidence="2" id="KW-0238">DNA-binding</keyword>
<dbReference type="SMART" id="SM00344">
    <property type="entry name" value="HTH_ASNC"/>
    <property type="match status" value="1"/>
</dbReference>
<dbReference type="InterPro" id="IPR036388">
    <property type="entry name" value="WH-like_DNA-bd_sf"/>
</dbReference>
<dbReference type="SUPFAM" id="SSF54909">
    <property type="entry name" value="Dimeric alpha+beta barrel"/>
    <property type="match status" value="1"/>
</dbReference>
<dbReference type="Gene3D" id="1.10.10.10">
    <property type="entry name" value="Winged helix-like DNA-binding domain superfamily/Winged helix DNA-binding domain"/>
    <property type="match status" value="1"/>
</dbReference>
<evidence type="ECO:0000313" key="7">
    <source>
        <dbReference type="Proteomes" id="UP000437736"/>
    </source>
</evidence>
<evidence type="ECO:0000256" key="3">
    <source>
        <dbReference type="ARBA" id="ARBA00023163"/>
    </source>
</evidence>
<dbReference type="InterPro" id="IPR019888">
    <property type="entry name" value="Tscrpt_reg_AsnC-like"/>
</dbReference>
<dbReference type="Pfam" id="PF13412">
    <property type="entry name" value="HTH_24"/>
    <property type="match status" value="1"/>
</dbReference>
<dbReference type="Proteomes" id="UP000437736">
    <property type="component" value="Unassembled WGS sequence"/>
</dbReference>
<reference evidence="6 7" key="1">
    <citation type="submission" date="2019-11" db="EMBL/GenBank/DDBJ databases">
        <title>Acidiferrimicrobium australis gen. nov., sp. nov., an acidophilic and obligately heterotrophic, member of the Actinobacteria that catalyses dissimilatory oxido- reduction of iron isolated from metal-rich acidic water in Chile.</title>
        <authorList>
            <person name="Gonzalez D."/>
            <person name="Huber K."/>
            <person name="Hedrich S."/>
            <person name="Rojas-Villalobos C."/>
            <person name="Quatrini R."/>
            <person name="Dinamarca M.A."/>
            <person name="Schwarz A."/>
            <person name="Canales C."/>
            <person name="Nancucheo I."/>
        </authorList>
    </citation>
    <scope>NUCLEOTIDE SEQUENCE [LARGE SCALE GENOMIC DNA]</scope>
    <source>
        <strain evidence="6 7">USS-CCA1</strain>
    </source>
</reference>
<evidence type="ECO:0000259" key="5">
    <source>
        <dbReference type="PROSITE" id="PS50956"/>
    </source>
</evidence>
<dbReference type="PANTHER" id="PTHR30154">
    <property type="entry name" value="LEUCINE-RESPONSIVE REGULATORY PROTEIN"/>
    <property type="match status" value="1"/>
</dbReference>
<dbReference type="Pfam" id="PF01037">
    <property type="entry name" value="AsnC_trans_reg"/>
    <property type="match status" value="1"/>
</dbReference>
<dbReference type="InterPro" id="IPR011008">
    <property type="entry name" value="Dimeric_a/b-barrel"/>
</dbReference>
<evidence type="ECO:0000313" key="6">
    <source>
        <dbReference type="EMBL" id="MST33398.1"/>
    </source>
</evidence>
<feature type="domain" description="HTH asnC-type" evidence="5">
    <location>
        <begin position="42"/>
        <end position="103"/>
    </location>
</feature>
<dbReference type="Gene3D" id="3.30.70.920">
    <property type="match status" value="1"/>
</dbReference>
<dbReference type="InterPro" id="IPR019887">
    <property type="entry name" value="Tscrpt_reg_AsnC/Lrp_C"/>
</dbReference>
<dbReference type="PRINTS" id="PR00033">
    <property type="entry name" value="HTHASNC"/>
</dbReference>
<keyword evidence="7" id="KW-1185">Reference proteome</keyword>
<accession>A0ABW9QYB1</accession>
<gene>
    <name evidence="6" type="ORF">GHK86_11800</name>
</gene>